<accession>A0A1Z4KUE1</accession>
<dbReference type="EMBL" id="AP018217">
    <property type="protein sequence ID" value="BAY72650.1"/>
    <property type="molecule type" value="Genomic_DNA"/>
</dbReference>
<gene>
    <name evidence="1" type="ORF">NIES23_54780</name>
</gene>
<geneLocation type="plasmid" evidence="1">
    <name>plasmid1</name>
</geneLocation>
<evidence type="ECO:0000313" key="2">
    <source>
        <dbReference type="Proteomes" id="UP000217507"/>
    </source>
</evidence>
<protein>
    <recommendedName>
        <fullName evidence="3">Transposase</fullName>
    </recommendedName>
</protein>
<keyword evidence="1" id="KW-0614">Plasmid</keyword>
<sequence>MRTWVNDPHSGGVKIPDNVKQRTKQRILAYAEQHYSGKYIRIDLTSSPV</sequence>
<name>A0A1Z4KUE1_ANAVA</name>
<dbReference type="AlphaFoldDB" id="A0A1Z4KUE1"/>
<dbReference type="Proteomes" id="UP000217507">
    <property type="component" value="Plasmid Plasmid1 dna"/>
</dbReference>
<evidence type="ECO:0008006" key="3">
    <source>
        <dbReference type="Google" id="ProtNLM"/>
    </source>
</evidence>
<evidence type="ECO:0000313" key="1">
    <source>
        <dbReference type="EMBL" id="BAY72650.1"/>
    </source>
</evidence>
<proteinExistence type="predicted"/>
<reference evidence="1 2" key="1">
    <citation type="submission" date="2017-06" db="EMBL/GenBank/DDBJ databases">
        <title>Genome sequencing of cyanobaciteial culture collection at National Institute for Environmental Studies (NIES).</title>
        <authorList>
            <person name="Hirose Y."/>
            <person name="Shimura Y."/>
            <person name="Fujisawa T."/>
            <person name="Nakamura Y."/>
            <person name="Kawachi M."/>
        </authorList>
    </citation>
    <scope>NUCLEOTIDE SEQUENCE [LARGE SCALE GENOMIC DNA]</scope>
    <source>
        <strain evidence="1 2">NIES-23</strain>
        <plasmid evidence="2">Plasmid Plasmid1 dna</plasmid>
    </source>
</reference>
<organism evidence="1 2">
    <name type="scientific">Trichormus variabilis NIES-23</name>
    <dbReference type="NCBI Taxonomy" id="1973479"/>
    <lineage>
        <taxon>Bacteria</taxon>
        <taxon>Bacillati</taxon>
        <taxon>Cyanobacteriota</taxon>
        <taxon>Cyanophyceae</taxon>
        <taxon>Nostocales</taxon>
        <taxon>Nostocaceae</taxon>
        <taxon>Trichormus</taxon>
    </lineage>
</organism>